<evidence type="ECO:0000313" key="3">
    <source>
        <dbReference type="EMBL" id="PIA31988.1"/>
    </source>
</evidence>
<dbReference type="PANTHER" id="PTHR31293:SF12">
    <property type="entry name" value="RNI-LIKE SUPERFAMILY PROTEIN"/>
    <property type="match status" value="1"/>
</dbReference>
<evidence type="ECO:0000256" key="1">
    <source>
        <dbReference type="SAM" id="Phobius"/>
    </source>
</evidence>
<organism evidence="3 4">
    <name type="scientific">Aquilegia coerulea</name>
    <name type="common">Rocky mountain columbine</name>
    <dbReference type="NCBI Taxonomy" id="218851"/>
    <lineage>
        <taxon>Eukaryota</taxon>
        <taxon>Viridiplantae</taxon>
        <taxon>Streptophyta</taxon>
        <taxon>Embryophyta</taxon>
        <taxon>Tracheophyta</taxon>
        <taxon>Spermatophyta</taxon>
        <taxon>Magnoliopsida</taxon>
        <taxon>Ranunculales</taxon>
        <taxon>Ranunculaceae</taxon>
        <taxon>Thalictroideae</taxon>
        <taxon>Aquilegia</taxon>
    </lineage>
</organism>
<dbReference type="InterPro" id="IPR055294">
    <property type="entry name" value="FBL60-like"/>
</dbReference>
<gene>
    <name evidence="3" type="ORF">AQUCO_04700099v1</name>
</gene>
<reference evidence="3 4" key="1">
    <citation type="submission" date="2017-09" db="EMBL/GenBank/DDBJ databases">
        <title>WGS assembly of Aquilegia coerulea Goldsmith.</title>
        <authorList>
            <person name="Hodges S."/>
            <person name="Kramer E."/>
            <person name="Nordborg M."/>
            <person name="Tomkins J."/>
            <person name="Borevitz J."/>
            <person name="Derieg N."/>
            <person name="Yan J."/>
            <person name="Mihaltcheva S."/>
            <person name="Hayes R.D."/>
            <person name="Rokhsar D."/>
        </authorList>
    </citation>
    <scope>NUCLEOTIDE SEQUENCE [LARGE SCALE GENOMIC DNA]</scope>
    <source>
        <strain evidence="4">cv. Goldsmith</strain>
    </source>
</reference>
<dbReference type="InterPro" id="IPR055411">
    <property type="entry name" value="LRR_FXL15/At3g58940/PEG3-like"/>
</dbReference>
<dbReference type="STRING" id="218851.A0A2G5CL62"/>
<dbReference type="Proteomes" id="UP000230069">
    <property type="component" value="Unassembled WGS sequence"/>
</dbReference>
<sequence>MIFVWDLLLLIRIIMFSAVLFFFSVLTPIFLYIWLYSVLSTRWKYIWTSISKLDICDKLLYTSTSAEAGNSNPMLMTSFMNFVDRVLLLHKMSAINKFSLSCKKAYDVNHVGTWISAVLSCNVQDLCLDISMDESFVFPSCLYGCESLTTLKIMDGCLKIPTSVYFPNLKVLHLADVSFCGRHPIQQVVFRFPVLQEFSACDIRWREIDTVDIYAPLLKTLLKQNFHNNHISI</sequence>
<keyword evidence="1" id="KW-1133">Transmembrane helix</keyword>
<keyword evidence="4" id="KW-1185">Reference proteome</keyword>
<protein>
    <recommendedName>
        <fullName evidence="2">F-box/LRR-repeat protein 15/At3g58940/PEG3-like LRR domain-containing protein</fullName>
    </recommendedName>
</protein>
<accession>A0A2G5CL62</accession>
<evidence type="ECO:0000313" key="4">
    <source>
        <dbReference type="Proteomes" id="UP000230069"/>
    </source>
</evidence>
<dbReference type="AlphaFoldDB" id="A0A2G5CL62"/>
<dbReference type="PANTHER" id="PTHR31293">
    <property type="entry name" value="RNI-LIKE SUPERFAMILY PROTEIN"/>
    <property type="match status" value="1"/>
</dbReference>
<proteinExistence type="predicted"/>
<dbReference type="EMBL" id="KZ305064">
    <property type="protein sequence ID" value="PIA31988.1"/>
    <property type="molecule type" value="Genomic_DNA"/>
</dbReference>
<keyword evidence="1" id="KW-0812">Transmembrane</keyword>
<evidence type="ECO:0000259" key="2">
    <source>
        <dbReference type="Pfam" id="PF24758"/>
    </source>
</evidence>
<name>A0A2G5CL62_AQUCA</name>
<dbReference type="InParanoid" id="A0A2G5CL62"/>
<feature type="domain" description="F-box/LRR-repeat protein 15/At3g58940/PEG3-like LRR" evidence="2">
    <location>
        <begin position="112"/>
        <end position="222"/>
    </location>
</feature>
<feature type="transmembrane region" description="Helical" evidence="1">
    <location>
        <begin position="13"/>
        <end position="35"/>
    </location>
</feature>
<keyword evidence="1" id="KW-0472">Membrane</keyword>
<dbReference type="OrthoDB" id="1298252at2759"/>
<dbReference type="SUPFAM" id="SSF52047">
    <property type="entry name" value="RNI-like"/>
    <property type="match status" value="1"/>
</dbReference>
<dbReference type="Pfam" id="PF24758">
    <property type="entry name" value="LRR_At5g56370"/>
    <property type="match status" value="1"/>
</dbReference>